<dbReference type="AlphaFoldDB" id="A0A3N6NWA4"/>
<dbReference type="InterPro" id="IPR002925">
    <property type="entry name" value="Dienelactn_hydro"/>
</dbReference>
<dbReference type="SUPFAM" id="SSF53474">
    <property type="entry name" value="alpha/beta-Hydrolases"/>
    <property type="match status" value="1"/>
</dbReference>
<evidence type="ECO:0000259" key="1">
    <source>
        <dbReference type="Pfam" id="PF01738"/>
    </source>
</evidence>
<feature type="domain" description="Dienelactone hydrolase" evidence="1">
    <location>
        <begin position="74"/>
        <end position="183"/>
    </location>
</feature>
<dbReference type="OrthoDB" id="50239at2157"/>
<protein>
    <submittedName>
        <fullName evidence="2">Alpha/beta hydrolase</fullName>
    </submittedName>
</protein>
<accession>A0A3N6NWA4</accession>
<dbReference type="EMBL" id="REFY01000004">
    <property type="protein sequence ID" value="RQG88799.1"/>
    <property type="molecule type" value="Genomic_DNA"/>
</dbReference>
<organism evidence="2 3">
    <name type="scientific">Natrarchaeobius halalkaliphilus</name>
    <dbReference type="NCBI Taxonomy" id="1679091"/>
    <lineage>
        <taxon>Archaea</taxon>
        <taxon>Methanobacteriati</taxon>
        <taxon>Methanobacteriota</taxon>
        <taxon>Stenosarchaea group</taxon>
        <taxon>Halobacteria</taxon>
        <taxon>Halobacteriales</taxon>
        <taxon>Natrialbaceae</taxon>
        <taxon>Natrarchaeobius</taxon>
    </lineage>
</organism>
<gene>
    <name evidence="2" type="ORF">EA462_10360</name>
</gene>
<dbReference type="Gene3D" id="3.40.50.1820">
    <property type="entry name" value="alpha/beta hydrolase"/>
    <property type="match status" value="1"/>
</dbReference>
<evidence type="ECO:0000313" key="3">
    <source>
        <dbReference type="Proteomes" id="UP000273828"/>
    </source>
</evidence>
<keyword evidence="2" id="KW-0378">Hydrolase</keyword>
<sequence length="198" mass="21176">MTDVLVPGGRDVRGSLEPADGADAIVVACPPHPRQGGSRRDSRLLALEAALQERSIGALRFDYGAWDEGNGEREDVRNTVRWASERHDRVGLFGYSFGASLALLAAGDVDGIAAVSALAPTARIGDDLDAVAALGALEVPVQIVYGERDTTAEWEPVVEAADVRELDSRIEAFPADHFFVGNEVDVAERVGSFFEETL</sequence>
<proteinExistence type="predicted"/>
<keyword evidence="3" id="KW-1185">Reference proteome</keyword>
<dbReference type="InterPro" id="IPR029058">
    <property type="entry name" value="AB_hydrolase_fold"/>
</dbReference>
<evidence type="ECO:0000313" key="2">
    <source>
        <dbReference type="EMBL" id="RQG88799.1"/>
    </source>
</evidence>
<reference evidence="2 3" key="1">
    <citation type="submission" date="2018-10" db="EMBL/GenBank/DDBJ databases">
        <title>Natrarchaeobius chitinivorans gen. nov., sp. nov., and Natrarchaeobius haloalkaliphilus sp. nov., alkaliphilic, chitin-utilizing haloarchaea from hypersaline alkaline lakes.</title>
        <authorList>
            <person name="Sorokin D.Y."/>
            <person name="Elcheninov A.G."/>
            <person name="Kostrikina N.A."/>
            <person name="Bale N.J."/>
            <person name="Sinninghe Damste J.S."/>
            <person name="Khijniak T.V."/>
            <person name="Kublanov I.V."/>
            <person name="Toshchakov S.V."/>
        </authorList>
    </citation>
    <scope>NUCLEOTIDE SEQUENCE [LARGE SCALE GENOMIC DNA]</scope>
    <source>
        <strain evidence="2 3">AArcht-Sl</strain>
    </source>
</reference>
<name>A0A3N6NWA4_9EURY</name>
<dbReference type="Pfam" id="PF01738">
    <property type="entry name" value="DLH"/>
    <property type="match status" value="1"/>
</dbReference>
<dbReference type="GO" id="GO:0016787">
    <property type="term" value="F:hydrolase activity"/>
    <property type="evidence" value="ECO:0007669"/>
    <property type="project" value="UniProtKB-KW"/>
</dbReference>
<comment type="caution">
    <text evidence="2">The sequence shown here is derived from an EMBL/GenBank/DDBJ whole genome shotgun (WGS) entry which is preliminary data.</text>
</comment>
<dbReference type="RefSeq" id="WP_124178489.1">
    <property type="nucleotide sequence ID" value="NZ_REFY01000004.1"/>
</dbReference>
<dbReference type="Proteomes" id="UP000273828">
    <property type="component" value="Unassembled WGS sequence"/>
</dbReference>